<name>A0AAP0RMP1_LIQFO</name>
<accession>A0AAP0RMP1</accession>
<keyword evidence="2" id="KW-0732">Signal</keyword>
<feature type="signal peptide" evidence="2">
    <location>
        <begin position="1"/>
        <end position="16"/>
    </location>
</feature>
<dbReference type="Proteomes" id="UP001415857">
    <property type="component" value="Unassembled WGS sequence"/>
</dbReference>
<proteinExistence type="predicted"/>
<organism evidence="3 4">
    <name type="scientific">Liquidambar formosana</name>
    <name type="common">Formosan gum</name>
    <dbReference type="NCBI Taxonomy" id="63359"/>
    <lineage>
        <taxon>Eukaryota</taxon>
        <taxon>Viridiplantae</taxon>
        <taxon>Streptophyta</taxon>
        <taxon>Embryophyta</taxon>
        <taxon>Tracheophyta</taxon>
        <taxon>Spermatophyta</taxon>
        <taxon>Magnoliopsida</taxon>
        <taxon>eudicotyledons</taxon>
        <taxon>Gunneridae</taxon>
        <taxon>Pentapetalae</taxon>
        <taxon>Saxifragales</taxon>
        <taxon>Altingiaceae</taxon>
        <taxon>Liquidambar</taxon>
    </lineage>
</organism>
<keyword evidence="4" id="KW-1185">Reference proteome</keyword>
<feature type="chain" id="PRO_5043005195" evidence="2">
    <location>
        <begin position="17"/>
        <end position="72"/>
    </location>
</feature>
<reference evidence="3 4" key="1">
    <citation type="journal article" date="2024" name="Plant J.">
        <title>Genome sequences and population genomics reveal climatic adaptation and genomic divergence between two closely related sweetgum species.</title>
        <authorList>
            <person name="Xu W.Q."/>
            <person name="Ren C.Q."/>
            <person name="Zhang X.Y."/>
            <person name="Comes H.P."/>
            <person name="Liu X.H."/>
            <person name="Li Y.G."/>
            <person name="Kettle C.J."/>
            <person name="Jalonen R."/>
            <person name="Gaisberger H."/>
            <person name="Ma Y.Z."/>
            <person name="Qiu Y.X."/>
        </authorList>
    </citation>
    <scope>NUCLEOTIDE SEQUENCE [LARGE SCALE GENOMIC DNA]</scope>
    <source>
        <strain evidence="3">Hangzhou</strain>
    </source>
</reference>
<evidence type="ECO:0000313" key="4">
    <source>
        <dbReference type="Proteomes" id="UP001415857"/>
    </source>
</evidence>
<feature type="compositionally biased region" description="Basic and acidic residues" evidence="1">
    <location>
        <begin position="22"/>
        <end position="31"/>
    </location>
</feature>
<feature type="region of interest" description="Disordered" evidence="1">
    <location>
        <begin position="22"/>
        <end position="42"/>
    </location>
</feature>
<evidence type="ECO:0000256" key="2">
    <source>
        <dbReference type="SAM" id="SignalP"/>
    </source>
</evidence>
<dbReference type="AlphaFoldDB" id="A0AAP0RMP1"/>
<sequence length="72" mass="7927">MASLVLLLGALVRGRSDDHLMPCEESGKMKQEGNGNGGRHGNMVSAGTNVWSPVSKDEDFQMWKIAECCIWF</sequence>
<protein>
    <submittedName>
        <fullName evidence="3">Uncharacterized protein</fullName>
    </submittedName>
</protein>
<gene>
    <name evidence="3" type="ORF">L1049_004005</name>
</gene>
<evidence type="ECO:0000313" key="3">
    <source>
        <dbReference type="EMBL" id="KAK9281112.1"/>
    </source>
</evidence>
<dbReference type="EMBL" id="JBBPBK010000007">
    <property type="protein sequence ID" value="KAK9281112.1"/>
    <property type="molecule type" value="Genomic_DNA"/>
</dbReference>
<comment type="caution">
    <text evidence="3">The sequence shown here is derived from an EMBL/GenBank/DDBJ whole genome shotgun (WGS) entry which is preliminary data.</text>
</comment>
<evidence type="ECO:0000256" key="1">
    <source>
        <dbReference type="SAM" id="MobiDB-lite"/>
    </source>
</evidence>